<organism evidence="2 3">
    <name type="scientific">Acer negundo</name>
    <name type="common">Box elder</name>
    <dbReference type="NCBI Taxonomy" id="4023"/>
    <lineage>
        <taxon>Eukaryota</taxon>
        <taxon>Viridiplantae</taxon>
        <taxon>Streptophyta</taxon>
        <taxon>Embryophyta</taxon>
        <taxon>Tracheophyta</taxon>
        <taxon>Spermatophyta</taxon>
        <taxon>Magnoliopsida</taxon>
        <taxon>eudicotyledons</taxon>
        <taxon>Gunneridae</taxon>
        <taxon>Pentapetalae</taxon>
        <taxon>rosids</taxon>
        <taxon>malvids</taxon>
        <taxon>Sapindales</taxon>
        <taxon>Sapindaceae</taxon>
        <taxon>Hippocastanoideae</taxon>
        <taxon>Acereae</taxon>
        <taxon>Acer</taxon>
    </lineage>
</organism>
<sequence length="297" mass="32924">MLNKRPGGNFLNHVLAQSVKVEGKSCTWLTVLHSGLPSGGQSFPALPSESGCGSFFSPFGLAGGWTILGGISIADFTSQGLRLTWWTGVVGDDPDTWVDVSYDPGYFKGDSLSYHSESDGFYGFGDRRTFFPSRRRSYSSFNYLNQVIHFGEDSNKSGLRVRMEFLSDRKKSTFSSGAGYPAELVAGYLVDLVTGYLSDAVAGYPIDLRDRILSRTPRWNIFRVIGIAGLYRCYSDGGVRVAFRGFTTNFSSDKEGPNEVEPRQVRLRSGYRKVSRVYDSQEGDRSQPGENQGHFRP</sequence>
<dbReference type="Proteomes" id="UP001064489">
    <property type="component" value="Chromosome 6"/>
</dbReference>
<name>A0AAD5J9R0_ACENE</name>
<protein>
    <submittedName>
        <fullName evidence="2">Uncharacterized protein</fullName>
    </submittedName>
</protein>
<dbReference type="EMBL" id="JAJSOW010000004">
    <property type="protein sequence ID" value="KAI9191366.1"/>
    <property type="molecule type" value="Genomic_DNA"/>
</dbReference>
<gene>
    <name evidence="2" type="ORF">LWI28_007570</name>
</gene>
<comment type="caution">
    <text evidence="2">The sequence shown here is derived from an EMBL/GenBank/DDBJ whole genome shotgun (WGS) entry which is preliminary data.</text>
</comment>
<evidence type="ECO:0000313" key="3">
    <source>
        <dbReference type="Proteomes" id="UP001064489"/>
    </source>
</evidence>
<dbReference type="AlphaFoldDB" id="A0AAD5J9R0"/>
<reference evidence="2" key="2">
    <citation type="submission" date="2023-02" db="EMBL/GenBank/DDBJ databases">
        <authorList>
            <person name="Swenson N.G."/>
            <person name="Wegrzyn J.L."/>
            <person name="Mcevoy S.L."/>
        </authorList>
    </citation>
    <scope>NUCLEOTIDE SEQUENCE</scope>
    <source>
        <strain evidence="2">91603</strain>
        <tissue evidence="2">Leaf</tissue>
    </source>
</reference>
<keyword evidence="3" id="KW-1185">Reference proteome</keyword>
<reference evidence="2" key="1">
    <citation type="journal article" date="2022" name="Plant J.">
        <title>Strategies of tolerance reflected in two North American maple genomes.</title>
        <authorList>
            <person name="McEvoy S.L."/>
            <person name="Sezen U.U."/>
            <person name="Trouern-Trend A."/>
            <person name="McMahon S.M."/>
            <person name="Schaberg P.G."/>
            <person name="Yang J."/>
            <person name="Wegrzyn J.L."/>
            <person name="Swenson N.G."/>
        </authorList>
    </citation>
    <scope>NUCLEOTIDE SEQUENCE</scope>
    <source>
        <strain evidence="2">91603</strain>
    </source>
</reference>
<evidence type="ECO:0000313" key="2">
    <source>
        <dbReference type="EMBL" id="KAI9191366.1"/>
    </source>
</evidence>
<feature type="region of interest" description="Disordered" evidence="1">
    <location>
        <begin position="273"/>
        <end position="297"/>
    </location>
</feature>
<evidence type="ECO:0000256" key="1">
    <source>
        <dbReference type="SAM" id="MobiDB-lite"/>
    </source>
</evidence>
<accession>A0AAD5J9R0</accession>
<proteinExistence type="predicted"/>